<dbReference type="PROSITE" id="PS51746">
    <property type="entry name" value="PPM_2"/>
    <property type="match status" value="1"/>
</dbReference>
<dbReference type="EMBL" id="MKQR01000028">
    <property type="protein sequence ID" value="OLR89797.1"/>
    <property type="molecule type" value="Genomic_DNA"/>
</dbReference>
<dbReference type="Proteomes" id="UP000186040">
    <property type="component" value="Unassembled WGS sequence"/>
</dbReference>
<proteinExistence type="predicted"/>
<evidence type="ECO:0000313" key="3">
    <source>
        <dbReference type="Proteomes" id="UP000186040"/>
    </source>
</evidence>
<dbReference type="SUPFAM" id="SSF81606">
    <property type="entry name" value="PP2C-like"/>
    <property type="match status" value="1"/>
</dbReference>
<protein>
    <submittedName>
        <fullName evidence="2">Protein phosphatase</fullName>
    </submittedName>
</protein>
<dbReference type="PANTHER" id="PTHR47992">
    <property type="entry name" value="PROTEIN PHOSPHATASE"/>
    <property type="match status" value="1"/>
</dbReference>
<keyword evidence="3" id="KW-1185">Reference proteome</keyword>
<dbReference type="CDD" id="cd00143">
    <property type="entry name" value="PP2Cc"/>
    <property type="match status" value="1"/>
</dbReference>
<feature type="domain" description="PPM-type phosphatase" evidence="1">
    <location>
        <begin position="18"/>
        <end position="251"/>
    </location>
</feature>
<accession>A0A1Q9LCN7</accession>
<dbReference type="SMART" id="SM00332">
    <property type="entry name" value="PP2Cc"/>
    <property type="match status" value="1"/>
</dbReference>
<gene>
    <name evidence="2" type="ORF">BJP25_01885</name>
</gene>
<dbReference type="OrthoDB" id="9801841at2"/>
<sequence length="268" mass="27538">MSSAGVRVEVVVSVPVVRVGAASDVGAVRAANEDSFLVGESVFAVADGMGGHAAGDVASAMAVEGLRGLDAEGGKRADDVRARLVRVNADIVAAGVRDPGRSGMGTTVTGICLVDFAGSPHWVVFNVGDSRVYRFADGEFAQLTTDHSEVAELVAAGELTPEEAAVDFRRNVVTRALGSAVAPEPDLLVLPPTEGDRFLLCSDGLTNELPDEDIAAVLARVDDPKEAAQRLVADAVAAGGRDNVTAVVLDHVRSAADDAGETAPRKVT</sequence>
<evidence type="ECO:0000313" key="2">
    <source>
        <dbReference type="EMBL" id="OLR89797.1"/>
    </source>
</evidence>
<dbReference type="Pfam" id="PF13672">
    <property type="entry name" value="PP2C_2"/>
    <property type="match status" value="1"/>
</dbReference>
<reference evidence="2 3" key="1">
    <citation type="submission" date="2016-10" db="EMBL/GenBank/DDBJ databases">
        <title>The Draft Genome Sequence of Actinokineospora bangkokensis 44EHWT reveals the biosynthetic pathway of antifungal compounds Thailandins with unusual extender unit butylmalonyl-CoA.</title>
        <authorList>
            <person name="Greule A."/>
            <person name="Intra B."/>
            <person name="Flemming S."/>
            <person name="Rommel M.G."/>
            <person name="Panbangred W."/>
            <person name="Bechthold A."/>
        </authorList>
    </citation>
    <scope>NUCLEOTIDE SEQUENCE [LARGE SCALE GENOMIC DNA]</scope>
    <source>
        <strain evidence="2 3">44EHW</strain>
    </source>
</reference>
<organism evidence="2 3">
    <name type="scientific">Actinokineospora bangkokensis</name>
    <dbReference type="NCBI Taxonomy" id="1193682"/>
    <lineage>
        <taxon>Bacteria</taxon>
        <taxon>Bacillati</taxon>
        <taxon>Actinomycetota</taxon>
        <taxon>Actinomycetes</taxon>
        <taxon>Pseudonocardiales</taxon>
        <taxon>Pseudonocardiaceae</taxon>
        <taxon>Actinokineospora</taxon>
    </lineage>
</organism>
<dbReference type="InterPro" id="IPR015655">
    <property type="entry name" value="PP2C"/>
</dbReference>
<dbReference type="Gene3D" id="3.60.40.10">
    <property type="entry name" value="PPM-type phosphatase domain"/>
    <property type="match status" value="1"/>
</dbReference>
<dbReference type="InterPro" id="IPR036457">
    <property type="entry name" value="PPM-type-like_dom_sf"/>
</dbReference>
<dbReference type="AlphaFoldDB" id="A0A1Q9LCN7"/>
<evidence type="ECO:0000259" key="1">
    <source>
        <dbReference type="PROSITE" id="PS51746"/>
    </source>
</evidence>
<name>A0A1Q9LCN7_9PSEU</name>
<comment type="caution">
    <text evidence="2">The sequence shown here is derived from an EMBL/GenBank/DDBJ whole genome shotgun (WGS) entry which is preliminary data.</text>
</comment>
<dbReference type="STRING" id="1193682.BJP25_01885"/>
<dbReference type="SMART" id="SM00331">
    <property type="entry name" value="PP2C_SIG"/>
    <property type="match status" value="1"/>
</dbReference>
<dbReference type="InterPro" id="IPR001932">
    <property type="entry name" value="PPM-type_phosphatase-like_dom"/>
</dbReference>
<dbReference type="GO" id="GO:0004722">
    <property type="term" value="F:protein serine/threonine phosphatase activity"/>
    <property type="evidence" value="ECO:0007669"/>
    <property type="project" value="InterPro"/>
</dbReference>